<evidence type="ECO:0000256" key="5">
    <source>
        <dbReference type="ARBA" id="ARBA00022989"/>
    </source>
</evidence>
<evidence type="ECO:0000256" key="8">
    <source>
        <dbReference type="SAM" id="Phobius"/>
    </source>
</evidence>
<keyword evidence="4 8" id="KW-0812">Transmembrane</keyword>
<evidence type="ECO:0000256" key="3">
    <source>
        <dbReference type="ARBA" id="ARBA00022448"/>
    </source>
</evidence>
<dbReference type="Proteomes" id="UP001156216">
    <property type="component" value="Chromosome"/>
</dbReference>
<dbReference type="Proteomes" id="UP000436858">
    <property type="component" value="Unassembled WGS sequence"/>
</dbReference>
<feature type="transmembrane region" description="Helical" evidence="8">
    <location>
        <begin position="299"/>
        <end position="320"/>
    </location>
</feature>
<dbReference type="GO" id="GO:0015297">
    <property type="term" value="F:antiporter activity"/>
    <property type="evidence" value="ECO:0007669"/>
    <property type="project" value="InterPro"/>
</dbReference>
<feature type="transmembrane region" description="Helical" evidence="8">
    <location>
        <begin position="358"/>
        <end position="378"/>
    </location>
</feature>
<feature type="transmembrane region" description="Helical" evidence="8">
    <location>
        <begin position="500"/>
        <end position="521"/>
    </location>
</feature>
<keyword evidence="6 8" id="KW-0472">Membrane</keyword>
<dbReference type="Pfam" id="PF00999">
    <property type="entry name" value="Na_H_Exchanger"/>
    <property type="match status" value="1"/>
</dbReference>
<feature type="compositionally biased region" description="Basic and acidic residues" evidence="7">
    <location>
        <begin position="581"/>
        <end position="591"/>
    </location>
</feature>
<sequence>MSEVAPLISDLATILIIAGIITVIFKWLGQPVIVGYIVAGIMAGPSISLFPTVSDQANIKIWADIGVIFLLFAIGLDFSFRKLISVGASAIFSTVIIVCGMMFLGYTAGNAMGFSHTSCIFLGGMLSMSSTAIVFKAFSDMGLLDQKFTGIVLGILIIEDVVAVIMMVVLSTLAVGKHFEGFEMLESILKLAAFLIFWSALGIYLIPTLLKRLNRFISNEILLTTSLGLCLGMVMIATKAGFSAALGAFVMGSLLAETDKAEEIAHIVQPVKDLFASVFFVSVGMMIDPAMIWEYAVPVFILTALVLCGQVLFGSFGVLLSGQPLKIAIQAGFSLAQVGEFAFIIASLGISLNVMDKYLYPVIVAVSVITTFLTPYMIRLSDPVYCFADRHLPQFLKDYLTHYSSGTMTTRHQGSWHKLIRSMLVSVTLYLVVCLFFIALFFSYAYPLVMGRIPGMKGSLLSFVLVLLIISPFLCAIIMKKNNSVEFRKLWADNRFNRGLLVSMIVIKVLICIIIVMGIIIRLFNVALGSGLILSFLIIVVIYFSKRIRKRSLSMEKQFLENFQGTAGTFPQEEPETGETSTEKNHELSNK</sequence>
<keyword evidence="5 8" id="KW-1133">Transmembrane helix</keyword>
<evidence type="ECO:0000256" key="6">
    <source>
        <dbReference type="ARBA" id="ARBA00023136"/>
    </source>
</evidence>
<evidence type="ECO:0000313" key="14">
    <source>
        <dbReference type="Proteomes" id="UP000283616"/>
    </source>
</evidence>
<dbReference type="EMBL" id="QROV01000005">
    <property type="protein sequence ID" value="RHL62454.1"/>
    <property type="molecule type" value="Genomic_DNA"/>
</dbReference>
<feature type="transmembrane region" description="Helical" evidence="8">
    <location>
        <begin position="423"/>
        <end position="446"/>
    </location>
</feature>
<dbReference type="EMBL" id="CP083681">
    <property type="protein sequence ID" value="UYU71993.1"/>
    <property type="molecule type" value="Genomic_DNA"/>
</dbReference>
<dbReference type="Proteomes" id="UP000436825">
    <property type="component" value="Unassembled WGS sequence"/>
</dbReference>
<comment type="similarity">
    <text evidence="2">Belongs to the monovalent cation:proton antiporter 2 (CPA2) transporter (TC 2.A.37) family.</text>
</comment>
<dbReference type="Proteomes" id="UP000283616">
    <property type="component" value="Unassembled WGS sequence"/>
</dbReference>
<dbReference type="AlphaFoldDB" id="A0A0P0FJQ1"/>
<proteinExistence type="inferred from homology"/>
<feature type="transmembrane region" description="Helical" evidence="8">
    <location>
        <begin position="151"/>
        <end position="176"/>
    </location>
</feature>
<feature type="transmembrane region" description="Helical" evidence="8">
    <location>
        <begin position="458"/>
        <end position="479"/>
    </location>
</feature>
<evidence type="ECO:0000256" key="4">
    <source>
        <dbReference type="ARBA" id="ARBA00022692"/>
    </source>
</evidence>
<name>A0A0P0FJQ1_BACT4</name>
<feature type="transmembrane region" description="Helical" evidence="8">
    <location>
        <begin position="33"/>
        <end position="54"/>
    </location>
</feature>
<reference evidence="13" key="3">
    <citation type="submission" date="2021-06" db="EMBL/GenBank/DDBJ databases">
        <title>Interrogation of the integrated mobile genetic elements in gut-associated Bacteroides with a consensus prediction approach.</title>
        <authorList>
            <person name="Campbell D.E."/>
            <person name="Leigh J.R."/>
            <person name="Kim T."/>
            <person name="England W."/>
            <person name="Whitaker R.J."/>
            <person name="Degnan P.H."/>
        </authorList>
    </citation>
    <scope>NUCLEOTIDE SEQUENCE</scope>
    <source>
        <strain evidence="13">VPI-BTDOT2</strain>
    </source>
</reference>
<evidence type="ECO:0000256" key="1">
    <source>
        <dbReference type="ARBA" id="ARBA00004141"/>
    </source>
</evidence>
<dbReference type="KEGG" id="btho:Btheta7330_01639"/>
<evidence type="ECO:0000313" key="11">
    <source>
        <dbReference type="EMBL" id="KAB4480425.1"/>
    </source>
</evidence>
<evidence type="ECO:0000313" key="10">
    <source>
        <dbReference type="EMBL" id="KAB4451343.1"/>
    </source>
</evidence>
<feature type="transmembrane region" description="Helical" evidence="8">
    <location>
        <begin position="332"/>
        <end position="352"/>
    </location>
</feature>
<organism evidence="12 14">
    <name type="scientific">Bacteroides thetaiotaomicron</name>
    <dbReference type="NCBI Taxonomy" id="818"/>
    <lineage>
        <taxon>Bacteria</taxon>
        <taxon>Pseudomonadati</taxon>
        <taxon>Bacteroidota</taxon>
        <taxon>Bacteroidia</taxon>
        <taxon>Bacteroidales</taxon>
        <taxon>Bacteroidaceae</taxon>
        <taxon>Bacteroides</taxon>
    </lineage>
</organism>
<dbReference type="GeneID" id="75113233"/>
<reference evidence="15 16" key="2">
    <citation type="journal article" date="2019" name="Nat. Med.">
        <title>A library of human gut bacterial isolates paired with longitudinal multiomics data enables mechanistic microbiome research.</title>
        <authorList>
            <person name="Poyet M."/>
            <person name="Groussin M."/>
            <person name="Gibbons S.M."/>
            <person name="Avila-Pacheco J."/>
            <person name="Jiang X."/>
            <person name="Kearney S.M."/>
            <person name="Perrotta A.R."/>
            <person name="Berdy B."/>
            <person name="Zhao S."/>
            <person name="Lieberman T.D."/>
            <person name="Swanson P.K."/>
            <person name="Smith M."/>
            <person name="Roesemann S."/>
            <person name="Alexander J.E."/>
            <person name="Rich S.A."/>
            <person name="Livny J."/>
            <person name="Vlamakis H."/>
            <person name="Clish C."/>
            <person name="Bullock K."/>
            <person name="Deik A."/>
            <person name="Scott J."/>
            <person name="Pierce K.A."/>
            <person name="Xavier R.J."/>
            <person name="Alm E.J."/>
        </authorList>
    </citation>
    <scope>NUCLEOTIDE SEQUENCE [LARGE SCALE GENOMIC DNA]</scope>
    <source>
        <strain evidence="10 15">BIOML-A160</strain>
        <strain evidence="11 16">BIOML-A162</strain>
    </source>
</reference>
<evidence type="ECO:0000313" key="15">
    <source>
        <dbReference type="Proteomes" id="UP000436825"/>
    </source>
</evidence>
<feature type="transmembrane region" description="Helical" evidence="8">
    <location>
        <begin position="7"/>
        <end position="27"/>
    </location>
</feature>
<feature type="transmembrane region" description="Helical" evidence="8">
    <location>
        <begin position="86"/>
        <end position="107"/>
    </location>
</feature>
<dbReference type="GO" id="GO:1902600">
    <property type="term" value="P:proton transmembrane transport"/>
    <property type="evidence" value="ECO:0007669"/>
    <property type="project" value="InterPro"/>
</dbReference>
<keyword evidence="3" id="KW-0813">Transport</keyword>
<feature type="domain" description="Cation/H+ exchanger transmembrane" evidence="9">
    <location>
        <begin position="15"/>
        <end position="377"/>
    </location>
</feature>
<feature type="transmembrane region" description="Helical" evidence="8">
    <location>
        <begin position="226"/>
        <end position="254"/>
    </location>
</feature>
<evidence type="ECO:0000256" key="7">
    <source>
        <dbReference type="SAM" id="MobiDB-lite"/>
    </source>
</evidence>
<dbReference type="InterPro" id="IPR038770">
    <property type="entry name" value="Na+/solute_symporter_sf"/>
</dbReference>
<comment type="subcellular location">
    <subcellularLocation>
        <location evidence="1">Membrane</location>
        <topology evidence="1">Multi-pass membrane protein</topology>
    </subcellularLocation>
</comment>
<dbReference type="PANTHER" id="PTHR42751">
    <property type="entry name" value="SODIUM/HYDROGEN EXCHANGER FAMILY/TRKA DOMAIN PROTEIN"/>
    <property type="match status" value="1"/>
</dbReference>
<evidence type="ECO:0000313" key="16">
    <source>
        <dbReference type="Proteomes" id="UP000436858"/>
    </source>
</evidence>
<dbReference type="Gene3D" id="1.20.1530.20">
    <property type="match status" value="1"/>
</dbReference>
<feature type="transmembrane region" description="Helical" evidence="8">
    <location>
        <begin position="61"/>
        <end position="80"/>
    </location>
</feature>
<feature type="region of interest" description="Disordered" evidence="7">
    <location>
        <begin position="566"/>
        <end position="591"/>
    </location>
</feature>
<accession>A0A0P0FJQ1</accession>
<protein>
    <submittedName>
        <fullName evidence="12">Cation:proton antiporter</fullName>
    </submittedName>
</protein>
<evidence type="ECO:0000259" key="9">
    <source>
        <dbReference type="Pfam" id="PF00999"/>
    </source>
</evidence>
<dbReference type="EMBL" id="WCRW01000022">
    <property type="protein sequence ID" value="KAB4451343.1"/>
    <property type="molecule type" value="Genomic_DNA"/>
</dbReference>
<evidence type="ECO:0000313" key="12">
    <source>
        <dbReference type="EMBL" id="RHL62454.1"/>
    </source>
</evidence>
<dbReference type="PANTHER" id="PTHR42751:SF3">
    <property type="entry name" value="SODIUM_GLUTAMATE SYMPORTER"/>
    <property type="match status" value="1"/>
</dbReference>
<feature type="transmembrane region" description="Helical" evidence="8">
    <location>
        <begin position="527"/>
        <end position="545"/>
    </location>
</feature>
<feature type="transmembrane region" description="Helical" evidence="8">
    <location>
        <begin position="119"/>
        <end position="139"/>
    </location>
</feature>
<evidence type="ECO:0000313" key="13">
    <source>
        <dbReference type="EMBL" id="UYU71993.1"/>
    </source>
</evidence>
<dbReference type="GO" id="GO:0016020">
    <property type="term" value="C:membrane"/>
    <property type="evidence" value="ECO:0007669"/>
    <property type="project" value="UniProtKB-SubCell"/>
</dbReference>
<dbReference type="RefSeq" id="WP_004308112.1">
    <property type="nucleotide sequence ID" value="NZ_CAXSMB010000046.1"/>
</dbReference>
<reference evidence="12 14" key="1">
    <citation type="submission" date="2018-08" db="EMBL/GenBank/DDBJ databases">
        <title>A genome reference for cultivated species of the human gut microbiota.</title>
        <authorList>
            <person name="Zou Y."/>
            <person name="Xue W."/>
            <person name="Luo G."/>
        </authorList>
    </citation>
    <scope>NUCLEOTIDE SEQUENCE [LARGE SCALE GENOMIC DNA]</scope>
    <source>
        <strain evidence="12 14">AF37-12</strain>
    </source>
</reference>
<dbReference type="EMBL" id="WCRY01000014">
    <property type="protein sequence ID" value="KAB4480425.1"/>
    <property type="molecule type" value="Genomic_DNA"/>
</dbReference>
<gene>
    <name evidence="12" type="ORF">DW011_06305</name>
    <name evidence="10" type="ORF">GAN75_23245</name>
    <name evidence="11" type="ORF">GAN91_15360</name>
    <name evidence="13" type="ORF">KQP59_02440</name>
</gene>
<evidence type="ECO:0000256" key="2">
    <source>
        <dbReference type="ARBA" id="ARBA00005551"/>
    </source>
</evidence>
<dbReference type="InterPro" id="IPR006153">
    <property type="entry name" value="Cation/H_exchanger_TM"/>
</dbReference>
<feature type="transmembrane region" description="Helical" evidence="8">
    <location>
        <begin position="188"/>
        <end position="206"/>
    </location>
</feature>